<dbReference type="EMBL" id="MNCJ02000331">
    <property type="protein sequence ID" value="KAF5759439.1"/>
    <property type="molecule type" value="Genomic_DNA"/>
</dbReference>
<dbReference type="Proteomes" id="UP000215914">
    <property type="component" value="Unassembled WGS sequence"/>
</dbReference>
<gene>
    <name evidence="1" type="ORF">HanXRQr2_Chr16g0741271</name>
</gene>
<sequence length="60" mass="6791">MTFQKPNKSIGCFKKLSQTWLATCCIKPLVGRYATSGRLCNRGALYNLSVYWGYTCMGFI</sequence>
<reference evidence="1" key="2">
    <citation type="submission" date="2020-06" db="EMBL/GenBank/DDBJ databases">
        <title>Helianthus annuus Genome sequencing and assembly Release 2.</title>
        <authorList>
            <person name="Gouzy J."/>
            <person name="Langlade N."/>
            <person name="Munos S."/>
        </authorList>
    </citation>
    <scope>NUCLEOTIDE SEQUENCE</scope>
    <source>
        <tissue evidence="1">Leaves</tissue>
    </source>
</reference>
<dbReference type="Gramene" id="mRNA:HanXRQr2_Chr16g0741271">
    <property type="protein sequence ID" value="CDS:HanXRQr2_Chr16g0741271.1"/>
    <property type="gene ID" value="HanXRQr2_Chr16g0741271"/>
</dbReference>
<accession>A0A9K3DRI6</accession>
<comment type="caution">
    <text evidence="1">The sequence shown here is derived from an EMBL/GenBank/DDBJ whole genome shotgun (WGS) entry which is preliminary data.</text>
</comment>
<proteinExistence type="predicted"/>
<evidence type="ECO:0000313" key="2">
    <source>
        <dbReference type="Proteomes" id="UP000215914"/>
    </source>
</evidence>
<keyword evidence="2" id="KW-1185">Reference proteome</keyword>
<name>A0A9K3DRI6_HELAN</name>
<evidence type="ECO:0000313" key="1">
    <source>
        <dbReference type="EMBL" id="KAF5759439.1"/>
    </source>
</evidence>
<protein>
    <submittedName>
        <fullName evidence="1">Uncharacterized protein</fullName>
    </submittedName>
</protein>
<reference evidence="1" key="1">
    <citation type="journal article" date="2017" name="Nature">
        <title>The sunflower genome provides insights into oil metabolism, flowering and Asterid evolution.</title>
        <authorList>
            <person name="Badouin H."/>
            <person name="Gouzy J."/>
            <person name="Grassa C.J."/>
            <person name="Murat F."/>
            <person name="Staton S.E."/>
            <person name="Cottret L."/>
            <person name="Lelandais-Briere C."/>
            <person name="Owens G.L."/>
            <person name="Carrere S."/>
            <person name="Mayjonade B."/>
            <person name="Legrand L."/>
            <person name="Gill N."/>
            <person name="Kane N.C."/>
            <person name="Bowers J.E."/>
            <person name="Hubner S."/>
            <person name="Bellec A."/>
            <person name="Berard A."/>
            <person name="Berges H."/>
            <person name="Blanchet N."/>
            <person name="Boniface M.C."/>
            <person name="Brunel D."/>
            <person name="Catrice O."/>
            <person name="Chaidir N."/>
            <person name="Claudel C."/>
            <person name="Donnadieu C."/>
            <person name="Faraut T."/>
            <person name="Fievet G."/>
            <person name="Helmstetter N."/>
            <person name="King M."/>
            <person name="Knapp S.J."/>
            <person name="Lai Z."/>
            <person name="Le Paslier M.C."/>
            <person name="Lippi Y."/>
            <person name="Lorenzon L."/>
            <person name="Mandel J.R."/>
            <person name="Marage G."/>
            <person name="Marchand G."/>
            <person name="Marquand E."/>
            <person name="Bret-Mestries E."/>
            <person name="Morien E."/>
            <person name="Nambeesan S."/>
            <person name="Nguyen T."/>
            <person name="Pegot-Espagnet P."/>
            <person name="Pouilly N."/>
            <person name="Raftis F."/>
            <person name="Sallet E."/>
            <person name="Schiex T."/>
            <person name="Thomas J."/>
            <person name="Vandecasteele C."/>
            <person name="Vares D."/>
            <person name="Vear F."/>
            <person name="Vautrin S."/>
            <person name="Crespi M."/>
            <person name="Mangin B."/>
            <person name="Burke J.M."/>
            <person name="Salse J."/>
            <person name="Munos S."/>
            <person name="Vincourt P."/>
            <person name="Rieseberg L.H."/>
            <person name="Langlade N.B."/>
        </authorList>
    </citation>
    <scope>NUCLEOTIDE SEQUENCE</scope>
    <source>
        <tissue evidence="1">Leaves</tissue>
    </source>
</reference>
<organism evidence="1 2">
    <name type="scientific">Helianthus annuus</name>
    <name type="common">Common sunflower</name>
    <dbReference type="NCBI Taxonomy" id="4232"/>
    <lineage>
        <taxon>Eukaryota</taxon>
        <taxon>Viridiplantae</taxon>
        <taxon>Streptophyta</taxon>
        <taxon>Embryophyta</taxon>
        <taxon>Tracheophyta</taxon>
        <taxon>Spermatophyta</taxon>
        <taxon>Magnoliopsida</taxon>
        <taxon>eudicotyledons</taxon>
        <taxon>Gunneridae</taxon>
        <taxon>Pentapetalae</taxon>
        <taxon>asterids</taxon>
        <taxon>campanulids</taxon>
        <taxon>Asterales</taxon>
        <taxon>Asteraceae</taxon>
        <taxon>Asteroideae</taxon>
        <taxon>Heliantheae alliance</taxon>
        <taxon>Heliantheae</taxon>
        <taxon>Helianthus</taxon>
    </lineage>
</organism>
<dbReference type="AlphaFoldDB" id="A0A9K3DRI6"/>